<comment type="caution">
    <text evidence="1">The sequence shown here is derived from an EMBL/GenBank/DDBJ whole genome shotgun (WGS) entry which is preliminary data.</text>
</comment>
<proteinExistence type="predicted"/>
<name>A0A7X1SSN1_9PROT</name>
<dbReference type="AlphaFoldDB" id="A0A7X1SSN1"/>
<dbReference type="EMBL" id="WIPH01000063">
    <property type="protein sequence ID" value="MQS00163.1"/>
    <property type="molecule type" value="Genomic_DNA"/>
</dbReference>
<accession>A0A7X1SSN1</accession>
<sequence length="80" mass="9003">MSALATADGKEFERKMCLLVTGQARWSQRLENDIRNFWGDKLCGTPNPERHLSPAAQKALVALYEAYGRQEEKQPALEPA</sequence>
<gene>
    <name evidence="1" type="ORF">GFJ39_13430</name>
</gene>
<evidence type="ECO:0000313" key="1">
    <source>
        <dbReference type="EMBL" id="MQS00163.1"/>
    </source>
</evidence>
<reference evidence="1 2" key="1">
    <citation type="submission" date="2019-10" db="EMBL/GenBank/DDBJ databases">
        <title>Gluconobacter aidae sp. nov., a novel species of acetic acid bacteria isolated in Thailand.</title>
        <authorList>
            <person name="Yukphan P."/>
            <person name="Charoenyingcharoen P."/>
            <person name="Malimas S."/>
            <person name="Muramatsu Y."/>
            <person name="Nakagawa Y."/>
            <person name="Tanasupawat S."/>
            <person name="Yamada Y."/>
        </authorList>
    </citation>
    <scope>NUCLEOTIDE SEQUENCE [LARGE SCALE GENOMIC DNA]</scope>
    <source>
        <strain evidence="1 2">AC10</strain>
    </source>
</reference>
<protein>
    <submittedName>
        <fullName evidence="1">Uncharacterized protein</fullName>
    </submittedName>
</protein>
<dbReference type="Proteomes" id="UP000432209">
    <property type="component" value="Unassembled WGS sequence"/>
</dbReference>
<evidence type="ECO:0000313" key="2">
    <source>
        <dbReference type="Proteomes" id="UP000432209"/>
    </source>
</evidence>
<dbReference type="RefSeq" id="WP_153431891.1">
    <property type="nucleotide sequence ID" value="NZ_WIPH01000063.1"/>
</dbReference>
<organism evidence="1 2">
    <name type="scientific">Gluconobacter aidae</name>
    <dbReference type="NCBI Taxonomy" id="2662454"/>
    <lineage>
        <taxon>Bacteria</taxon>
        <taxon>Pseudomonadati</taxon>
        <taxon>Pseudomonadota</taxon>
        <taxon>Alphaproteobacteria</taxon>
        <taxon>Acetobacterales</taxon>
        <taxon>Acetobacteraceae</taxon>
        <taxon>Gluconobacter</taxon>
    </lineage>
</organism>
<keyword evidence="2" id="KW-1185">Reference proteome</keyword>